<dbReference type="InterPro" id="IPR019658">
    <property type="entry name" value="DUF2515"/>
</dbReference>
<sequence>MKTMMPDNALIEKIKQETQKWNIDNVTRTNAYFRVFKQHPELEWAFLASMVSRNGGWNMCDLEGAIFPHLLKQGARKQLFLTFERANWLIFHDAFPQLLLYHYSTKFKRPLFHLLKFFRISSFMQKEWPLYWEKQDGRRLTIALIINEQNVIQQPIIDHPLYKQKVFFSPEFFLQDWMHFSSVLFPTCGGELYGASVSGFRKVANRIELGKRLVGILFHPRLFPYFLEFAERTAHTGSRHDFEQYFKQKVPRHTPFLRATFPIIEHNRHTYSDWSKGRLFNNPRLFLPAKEKGTIHLTDWYITKRNQLYLMVALKKAFDIDWKF</sequence>
<proteinExistence type="predicted"/>
<reference evidence="1 2" key="1">
    <citation type="submission" date="2018-07" db="EMBL/GenBank/DDBJ databases">
        <title>Bacillus sp. YLB-04 draft genome sequence.</title>
        <authorList>
            <person name="Yu L."/>
            <person name="Tang X."/>
        </authorList>
    </citation>
    <scope>NUCLEOTIDE SEQUENCE [LARGE SCALE GENOMIC DNA]</scope>
    <source>
        <strain evidence="1 2">YLB-04</strain>
    </source>
</reference>
<dbReference type="EMBL" id="QNQT01000005">
    <property type="protein sequence ID" value="RDU36382.1"/>
    <property type="molecule type" value="Genomic_DNA"/>
</dbReference>
<accession>A0A3D8GQ28</accession>
<organism evidence="1 2">
    <name type="scientific">Neobacillus piezotolerans</name>
    <dbReference type="NCBI Taxonomy" id="2259171"/>
    <lineage>
        <taxon>Bacteria</taxon>
        <taxon>Bacillati</taxon>
        <taxon>Bacillota</taxon>
        <taxon>Bacilli</taxon>
        <taxon>Bacillales</taxon>
        <taxon>Bacillaceae</taxon>
        <taxon>Neobacillus</taxon>
    </lineage>
</organism>
<comment type="caution">
    <text evidence="1">The sequence shown here is derived from an EMBL/GenBank/DDBJ whole genome shotgun (WGS) entry which is preliminary data.</text>
</comment>
<name>A0A3D8GQ28_9BACI</name>
<dbReference type="OrthoDB" id="2690514at2"/>
<dbReference type="AlphaFoldDB" id="A0A3D8GQ28"/>
<evidence type="ECO:0000313" key="1">
    <source>
        <dbReference type="EMBL" id="RDU36382.1"/>
    </source>
</evidence>
<protein>
    <submittedName>
        <fullName evidence="1">DUF2515 domain-containing protein</fullName>
    </submittedName>
</protein>
<dbReference type="Proteomes" id="UP000257144">
    <property type="component" value="Unassembled WGS sequence"/>
</dbReference>
<gene>
    <name evidence="1" type="ORF">DRW41_12655</name>
</gene>
<keyword evidence="2" id="KW-1185">Reference proteome</keyword>
<dbReference type="Pfam" id="PF10720">
    <property type="entry name" value="DUF2515"/>
    <property type="match status" value="1"/>
</dbReference>
<evidence type="ECO:0000313" key="2">
    <source>
        <dbReference type="Proteomes" id="UP000257144"/>
    </source>
</evidence>